<organism evidence="2 3">
    <name type="scientific">Candidatus Pantoea floridensis</name>
    <dbReference type="NCBI Taxonomy" id="1938870"/>
    <lineage>
        <taxon>Bacteria</taxon>
        <taxon>Pseudomonadati</taxon>
        <taxon>Pseudomonadota</taxon>
        <taxon>Gammaproteobacteria</taxon>
        <taxon>Enterobacterales</taxon>
        <taxon>Erwiniaceae</taxon>
        <taxon>Pantoea</taxon>
    </lineage>
</organism>
<dbReference type="RefSeq" id="WP_320204458.1">
    <property type="nucleotide sequence ID" value="NZ_OCMY01000001.1"/>
</dbReference>
<dbReference type="InterPro" id="IPR050263">
    <property type="entry name" value="Bact_Fimbrial_Adh_Pro"/>
</dbReference>
<dbReference type="PANTHER" id="PTHR33420:SF10">
    <property type="entry name" value="FIMBRIAE MAJOR SUBUNIT"/>
    <property type="match status" value="1"/>
</dbReference>
<dbReference type="PANTHER" id="PTHR33420">
    <property type="entry name" value="FIMBRIAL SUBUNIT ELFA-RELATED"/>
    <property type="match status" value="1"/>
</dbReference>
<dbReference type="SUPFAM" id="SSF49401">
    <property type="entry name" value="Bacterial adhesins"/>
    <property type="match status" value="1"/>
</dbReference>
<feature type="domain" description="Fimbrial-type adhesion" evidence="1">
    <location>
        <begin position="46"/>
        <end position="198"/>
    </location>
</feature>
<evidence type="ECO:0000313" key="2">
    <source>
        <dbReference type="EMBL" id="SOD36324.1"/>
    </source>
</evidence>
<sequence length="198" mass="21027">MFTQLGGKTSLNILQPLLGMTLLLIGFAASAKSCSTKGSCNIEVTFLGTFLAQTCDVSVNNGGESGTVVLPTVSSQLLQKSGDEVGSTQFPISLRNCPVNRTIEMRFTTSGGNTSDSETGNLVNSTGNDYSNDVQVRVRKIDGTQLSIDDNNSFQEYLIPASGDEVTHNFIASYYAKSNGAVSAGLVQTRSTIDLTYK</sequence>
<gene>
    <name evidence="2" type="ORF">SAMN06273570_0731</name>
</gene>
<dbReference type="InterPro" id="IPR036937">
    <property type="entry name" value="Adhesion_dom_fimbrial_sf"/>
</dbReference>
<dbReference type="GO" id="GO:0043709">
    <property type="term" value="P:cell adhesion involved in single-species biofilm formation"/>
    <property type="evidence" value="ECO:0007669"/>
    <property type="project" value="TreeGrafter"/>
</dbReference>
<proteinExistence type="predicted"/>
<evidence type="ECO:0000313" key="3">
    <source>
        <dbReference type="Proteomes" id="UP000219271"/>
    </source>
</evidence>
<dbReference type="EMBL" id="OCMY01000001">
    <property type="protein sequence ID" value="SOD36324.1"/>
    <property type="molecule type" value="Genomic_DNA"/>
</dbReference>
<protein>
    <submittedName>
        <fullName evidence="2">Pilin (Type 1 fimbria component protein)</fullName>
    </submittedName>
</protein>
<dbReference type="InterPro" id="IPR008966">
    <property type="entry name" value="Adhesion_dom_sf"/>
</dbReference>
<dbReference type="InterPro" id="IPR000259">
    <property type="entry name" value="Adhesion_dom_fimbrial"/>
</dbReference>
<dbReference type="GO" id="GO:0009289">
    <property type="term" value="C:pilus"/>
    <property type="evidence" value="ECO:0007669"/>
    <property type="project" value="InterPro"/>
</dbReference>
<dbReference type="AlphaFoldDB" id="A0A286BQ89"/>
<name>A0A286BQ89_9GAMM</name>
<accession>A0A286BQ89</accession>
<dbReference type="Gene3D" id="2.60.40.1090">
    <property type="entry name" value="Fimbrial-type adhesion domain"/>
    <property type="match status" value="1"/>
</dbReference>
<keyword evidence="3" id="KW-1185">Reference proteome</keyword>
<dbReference type="Proteomes" id="UP000219271">
    <property type="component" value="Unassembled WGS sequence"/>
</dbReference>
<reference evidence="3" key="1">
    <citation type="submission" date="2017-09" db="EMBL/GenBank/DDBJ databases">
        <authorList>
            <person name="Varghese N."/>
            <person name="Submissions S."/>
        </authorList>
    </citation>
    <scope>NUCLEOTIDE SEQUENCE [LARGE SCALE GENOMIC DNA]</scope>
    <source>
        <strain evidence="3">JKS000234</strain>
    </source>
</reference>
<dbReference type="Pfam" id="PF00419">
    <property type="entry name" value="Fimbrial"/>
    <property type="match status" value="1"/>
</dbReference>
<evidence type="ECO:0000259" key="1">
    <source>
        <dbReference type="Pfam" id="PF00419"/>
    </source>
</evidence>